<dbReference type="InterPro" id="IPR036236">
    <property type="entry name" value="Znf_C2H2_sf"/>
</dbReference>
<feature type="region of interest" description="Disordered" evidence="9">
    <location>
        <begin position="1"/>
        <end position="29"/>
    </location>
</feature>
<keyword evidence="2" id="KW-0479">Metal-binding</keyword>
<dbReference type="AlphaFoldDB" id="A0A9N9IIP8"/>
<evidence type="ECO:0000256" key="8">
    <source>
        <dbReference type="PROSITE-ProRule" id="PRU00027"/>
    </source>
</evidence>
<dbReference type="InterPro" id="IPR003656">
    <property type="entry name" value="Znf_BED"/>
</dbReference>
<keyword evidence="3 8" id="KW-0863">Zinc-finger</keyword>
<keyword evidence="5" id="KW-0805">Transcription regulation</keyword>
<sequence>MNVQELISSNDNNTDNESEFTRPVKKSRPCHPVWSHFSWSANNTNIICNICQQRYNPGTGVSTIKEHFTKNHKTEWEQIEQQLLFPHKSTEVYSMKKDPNKIALINAILIRWIICDQQPFSIVKNDEFNLLIEILNPWYKLPKQQTISLKIQDLYEKQYEMFKSYFKNHDSNVALTTDIWISCTNQAYMSITLY</sequence>
<evidence type="ECO:0000313" key="12">
    <source>
        <dbReference type="Proteomes" id="UP000789759"/>
    </source>
</evidence>
<accession>A0A9N9IIP8</accession>
<gene>
    <name evidence="11" type="ORF">CPELLU_LOCUS13785</name>
</gene>
<dbReference type="EMBL" id="CAJVQA010015192">
    <property type="protein sequence ID" value="CAG8735750.1"/>
    <property type="molecule type" value="Genomic_DNA"/>
</dbReference>
<dbReference type="SUPFAM" id="SSF57667">
    <property type="entry name" value="beta-beta-alpha zinc fingers"/>
    <property type="match status" value="1"/>
</dbReference>
<dbReference type="SUPFAM" id="SSF140996">
    <property type="entry name" value="Hermes dimerisation domain"/>
    <property type="match status" value="1"/>
</dbReference>
<comment type="caution">
    <text evidence="11">The sequence shown here is derived from an EMBL/GenBank/DDBJ whole genome shotgun (WGS) entry which is preliminary data.</text>
</comment>
<dbReference type="GO" id="GO:0005634">
    <property type="term" value="C:nucleus"/>
    <property type="evidence" value="ECO:0007669"/>
    <property type="project" value="UniProtKB-SubCell"/>
</dbReference>
<evidence type="ECO:0000256" key="3">
    <source>
        <dbReference type="ARBA" id="ARBA00022771"/>
    </source>
</evidence>
<comment type="subcellular location">
    <subcellularLocation>
        <location evidence="1">Nucleus</location>
    </subcellularLocation>
</comment>
<keyword evidence="6" id="KW-0804">Transcription</keyword>
<dbReference type="Pfam" id="PF02892">
    <property type="entry name" value="zf-BED"/>
    <property type="match status" value="1"/>
</dbReference>
<dbReference type="Proteomes" id="UP000789759">
    <property type="component" value="Unassembled WGS sequence"/>
</dbReference>
<dbReference type="GO" id="GO:0008270">
    <property type="term" value="F:zinc ion binding"/>
    <property type="evidence" value="ECO:0007669"/>
    <property type="project" value="UniProtKB-KW"/>
</dbReference>
<name>A0A9N9IIP8_9GLOM</name>
<evidence type="ECO:0000256" key="6">
    <source>
        <dbReference type="ARBA" id="ARBA00023163"/>
    </source>
</evidence>
<keyword evidence="4" id="KW-0862">Zinc</keyword>
<evidence type="ECO:0000256" key="9">
    <source>
        <dbReference type="SAM" id="MobiDB-lite"/>
    </source>
</evidence>
<proteinExistence type="predicted"/>
<evidence type="ECO:0000259" key="10">
    <source>
        <dbReference type="PROSITE" id="PS50808"/>
    </source>
</evidence>
<keyword evidence="7" id="KW-0539">Nucleus</keyword>
<evidence type="ECO:0000256" key="5">
    <source>
        <dbReference type="ARBA" id="ARBA00023015"/>
    </source>
</evidence>
<feature type="domain" description="BED-type" evidence="10">
    <location>
        <begin position="28"/>
        <end position="79"/>
    </location>
</feature>
<evidence type="ECO:0000256" key="7">
    <source>
        <dbReference type="ARBA" id="ARBA00023242"/>
    </source>
</evidence>
<keyword evidence="12" id="KW-1185">Reference proteome</keyword>
<organism evidence="11 12">
    <name type="scientific">Cetraspora pellucida</name>
    <dbReference type="NCBI Taxonomy" id="1433469"/>
    <lineage>
        <taxon>Eukaryota</taxon>
        <taxon>Fungi</taxon>
        <taxon>Fungi incertae sedis</taxon>
        <taxon>Mucoromycota</taxon>
        <taxon>Glomeromycotina</taxon>
        <taxon>Glomeromycetes</taxon>
        <taxon>Diversisporales</taxon>
        <taxon>Gigasporaceae</taxon>
        <taxon>Cetraspora</taxon>
    </lineage>
</organism>
<dbReference type="PANTHER" id="PTHR46481:SF10">
    <property type="entry name" value="ZINC FINGER BED DOMAIN-CONTAINING PROTEIN 39"/>
    <property type="match status" value="1"/>
</dbReference>
<dbReference type="OrthoDB" id="2446524at2759"/>
<evidence type="ECO:0000256" key="2">
    <source>
        <dbReference type="ARBA" id="ARBA00022723"/>
    </source>
</evidence>
<dbReference type="GO" id="GO:0009791">
    <property type="term" value="P:post-embryonic development"/>
    <property type="evidence" value="ECO:0007669"/>
    <property type="project" value="UniProtKB-ARBA"/>
</dbReference>
<evidence type="ECO:0000256" key="4">
    <source>
        <dbReference type="ARBA" id="ARBA00022833"/>
    </source>
</evidence>
<dbReference type="PROSITE" id="PS50808">
    <property type="entry name" value="ZF_BED"/>
    <property type="match status" value="1"/>
</dbReference>
<dbReference type="InterPro" id="IPR052035">
    <property type="entry name" value="ZnF_BED_domain_contain"/>
</dbReference>
<evidence type="ECO:0000256" key="1">
    <source>
        <dbReference type="ARBA" id="ARBA00004123"/>
    </source>
</evidence>
<evidence type="ECO:0000313" key="11">
    <source>
        <dbReference type="EMBL" id="CAG8735750.1"/>
    </source>
</evidence>
<dbReference type="PANTHER" id="PTHR46481">
    <property type="entry name" value="ZINC FINGER BED DOMAIN-CONTAINING PROTEIN 4"/>
    <property type="match status" value="1"/>
</dbReference>
<reference evidence="11" key="1">
    <citation type="submission" date="2021-06" db="EMBL/GenBank/DDBJ databases">
        <authorList>
            <person name="Kallberg Y."/>
            <person name="Tangrot J."/>
            <person name="Rosling A."/>
        </authorList>
    </citation>
    <scope>NUCLEOTIDE SEQUENCE</scope>
    <source>
        <strain evidence="11">FL966</strain>
    </source>
</reference>
<dbReference type="GO" id="GO:0003677">
    <property type="term" value="F:DNA binding"/>
    <property type="evidence" value="ECO:0007669"/>
    <property type="project" value="InterPro"/>
</dbReference>
<protein>
    <submittedName>
        <fullName evidence="11">2719_t:CDS:1</fullName>
    </submittedName>
</protein>